<dbReference type="SUPFAM" id="SSF54427">
    <property type="entry name" value="NTF2-like"/>
    <property type="match status" value="1"/>
</dbReference>
<feature type="chain" id="PRO_5045693714" evidence="1">
    <location>
        <begin position="20"/>
        <end position="139"/>
    </location>
</feature>
<accession>A0ABW3STM7</accession>
<organism evidence="3 4">
    <name type="scientific">Pontibacter rugosus</name>
    <dbReference type="NCBI Taxonomy" id="1745966"/>
    <lineage>
        <taxon>Bacteria</taxon>
        <taxon>Pseudomonadati</taxon>
        <taxon>Bacteroidota</taxon>
        <taxon>Cytophagia</taxon>
        <taxon>Cytophagales</taxon>
        <taxon>Hymenobacteraceae</taxon>
        <taxon>Pontibacter</taxon>
    </lineage>
</organism>
<evidence type="ECO:0000256" key="1">
    <source>
        <dbReference type="SAM" id="SignalP"/>
    </source>
</evidence>
<dbReference type="InterPro" id="IPR037401">
    <property type="entry name" value="SnoaL-like"/>
</dbReference>
<dbReference type="RefSeq" id="WP_377529888.1">
    <property type="nucleotide sequence ID" value="NZ_JBHTLD010000168.1"/>
</dbReference>
<gene>
    <name evidence="3" type="ORF">ACFQ2O_16000</name>
</gene>
<comment type="caution">
    <text evidence="3">The sequence shown here is derived from an EMBL/GenBank/DDBJ whole genome shotgun (WGS) entry which is preliminary data.</text>
</comment>
<dbReference type="Proteomes" id="UP001597094">
    <property type="component" value="Unassembled WGS sequence"/>
</dbReference>
<evidence type="ECO:0000313" key="4">
    <source>
        <dbReference type="Proteomes" id="UP001597094"/>
    </source>
</evidence>
<keyword evidence="1" id="KW-0732">Signal</keyword>
<dbReference type="EMBL" id="JBHTLD010000168">
    <property type="protein sequence ID" value="MFD1187720.1"/>
    <property type="molecule type" value="Genomic_DNA"/>
</dbReference>
<feature type="domain" description="SnoaL-like" evidence="2">
    <location>
        <begin position="38"/>
        <end position="130"/>
    </location>
</feature>
<protein>
    <submittedName>
        <fullName evidence="3">Nuclear transport factor 2 family protein</fullName>
    </submittedName>
</protein>
<dbReference type="InterPro" id="IPR032710">
    <property type="entry name" value="NTF2-like_dom_sf"/>
</dbReference>
<evidence type="ECO:0000259" key="2">
    <source>
        <dbReference type="Pfam" id="PF12680"/>
    </source>
</evidence>
<reference evidence="4" key="1">
    <citation type="journal article" date="2019" name="Int. J. Syst. Evol. Microbiol.">
        <title>The Global Catalogue of Microorganisms (GCM) 10K type strain sequencing project: providing services to taxonomists for standard genome sequencing and annotation.</title>
        <authorList>
            <consortium name="The Broad Institute Genomics Platform"/>
            <consortium name="The Broad Institute Genome Sequencing Center for Infectious Disease"/>
            <person name="Wu L."/>
            <person name="Ma J."/>
        </authorList>
    </citation>
    <scope>NUCLEOTIDE SEQUENCE [LARGE SCALE GENOMIC DNA]</scope>
    <source>
        <strain evidence="4">JCM 31319</strain>
    </source>
</reference>
<dbReference type="Pfam" id="PF12680">
    <property type="entry name" value="SnoaL_2"/>
    <property type="match status" value="1"/>
</dbReference>
<feature type="signal peptide" evidence="1">
    <location>
        <begin position="1"/>
        <end position="19"/>
    </location>
</feature>
<name>A0ABW3STM7_9BACT</name>
<sequence length="139" mass="15706">MRFILSTALLALVALSAYAQAPAKPSEMEAPASLQLKGYNSRDIETFVKAYSDTVKVYNSPGQLSYKGKDELRKRYSSMFAQTPDLHCELVNRIVSGNVVIDHERVQFSKDRPRKEAIAVYRIKNGEIYEVTFISPDKN</sequence>
<keyword evidence="4" id="KW-1185">Reference proteome</keyword>
<evidence type="ECO:0000313" key="3">
    <source>
        <dbReference type="EMBL" id="MFD1187720.1"/>
    </source>
</evidence>
<proteinExistence type="predicted"/>
<dbReference type="Gene3D" id="3.10.450.50">
    <property type="match status" value="1"/>
</dbReference>